<evidence type="ECO:0000256" key="3">
    <source>
        <dbReference type="SAM" id="MobiDB-lite"/>
    </source>
</evidence>
<keyword evidence="2" id="KW-0677">Repeat</keyword>
<dbReference type="InterPro" id="IPR011333">
    <property type="entry name" value="SKP1/BTB/POZ_sf"/>
</dbReference>
<reference evidence="5" key="1">
    <citation type="journal article" date="2019" name="bioRxiv">
        <title>The Genome of the Zebra Mussel, Dreissena polymorpha: A Resource for Invasive Species Research.</title>
        <authorList>
            <person name="McCartney M.A."/>
            <person name="Auch B."/>
            <person name="Kono T."/>
            <person name="Mallez S."/>
            <person name="Zhang Y."/>
            <person name="Obille A."/>
            <person name="Becker A."/>
            <person name="Abrahante J.E."/>
            <person name="Garbe J."/>
            <person name="Badalamenti J.P."/>
            <person name="Herman A."/>
            <person name="Mangelson H."/>
            <person name="Liachko I."/>
            <person name="Sullivan S."/>
            <person name="Sone E.D."/>
            <person name="Koren S."/>
            <person name="Silverstein K.A.T."/>
            <person name="Beckman K.B."/>
            <person name="Gohl D.M."/>
        </authorList>
    </citation>
    <scope>NUCLEOTIDE SEQUENCE</scope>
    <source>
        <strain evidence="5">Duluth1</strain>
        <tissue evidence="5">Whole animal</tissue>
    </source>
</reference>
<feature type="region of interest" description="Disordered" evidence="3">
    <location>
        <begin position="1394"/>
        <end position="1436"/>
    </location>
</feature>
<dbReference type="PANTHER" id="PTHR45632:SF3">
    <property type="entry name" value="KELCH-LIKE PROTEIN 32"/>
    <property type="match status" value="1"/>
</dbReference>
<feature type="region of interest" description="Disordered" evidence="3">
    <location>
        <begin position="711"/>
        <end position="737"/>
    </location>
</feature>
<feature type="domain" description="BTB" evidence="4">
    <location>
        <begin position="143"/>
        <end position="210"/>
    </location>
</feature>
<feature type="compositionally biased region" description="Basic and acidic residues" evidence="3">
    <location>
        <begin position="1125"/>
        <end position="1155"/>
    </location>
</feature>
<dbReference type="SMART" id="SM00225">
    <property type="entry name" value="BTB"/>
    <property type="match status" value="1"/>
</dbReference>
<protein>
    <recommendedName>
        <fullName evidence="4">BTB domain-containing protein</fullName>
    </recommendedName>
</protein>
<keyword evidence="6" id="KW-1185">Reference proteome</keyword>
<feature type="region of interest" description="Disordered" evidence="3">
    <location>
        <begin position="1100"/>
        <end position="1156"/>
    </location>
</feature>
<dbReference type="CDD" id="cd18186">
    <property type="entry name" value="BTB_POZ_ZBTB_KLHL-like"/>
    <property type="match status" value="1"/>
</dbReference>
<dbReference type="Pfam" id="PF07707">
    <property type="entry name" value="BACK"/>
    <property type="match status" value="1"/>
</dbReference>
<feature type="compositionally biased region" description="Basic and acidic residues" evidence="3">
    <location>
        <begin position="1394"/>
        <end position="1410"/>
    </location>
</feature>
<dbReference type="SMART" id="SM00612">
    <property type="entry name" value="Kelch"/>
    <property type="match status" value="6"/>
</dbReference>
<evidence type="ECO:0000256" key="1">
    <source>
        <dbReference type="ARBA" id="ARBA00022441"/>
    </source>
</evidence>
<gene>
    <name evidence="5" type="ORF">DPMN_000551</name>
</gene>
<feature type="compositionally biased region" description="Basic and acidic residues" evidence="3">
    <location>
        <begin position="1318"/>
        <end position="1328"/>
    </location>
</feature>
<feature type="region of interest" description="Disordered" evidence="3">
    <location>
        <begin position="1061"/>
        <end position="1083"/>
    </location>
</feature>
<dbReference type="PROSITE" id="PS50097">
    <property type="entry name" value="BTB"/>
    <property type="match status" value="1"/>
</dbReference>
<feature type="region of interest" description="Disordered" evidence="3">
    <location>
        <begin position="388"/>
        <end position="414"/>
    </location>
</feature>
<dbReference type="PANTHER" id="PTHR45632">
    <property type="entry name" value="LD33804P"/>
    <property type="match status" value="1"/>
</dbReference>
<sequence length="1776" mass="200265">MESSEDSLVRMLGGVPDVPLSSTTRTYGNQQLLEAKLKIAESKTRGGFADGRSTPDEMASFDDAFSTDLPLPIFYVDMTQMALKEFENFDEMYRYISSNSGNSISEELWYSWDNITSLPVPRLSHYVTFGEYLHQLYKNTELVDVKIEVEHHVFMAHRLVLACFSKYFSSLLLSNVRKTLPLEIKLLGVSPSAFATFLEFVYTGNLMTNPDDEIDLLIMAEYLDVRALWKRLNRSTGCLSLRDAVRLLIRCKYSGPLYTKAFHRVLRDFMSAVLLAEFMEIRVDNFCRLLASDDLMAPREYDVFQVGLRWIVHGAHERMQYTTRVMELVRFCHMSQSQLFQCVDETRMFADYTELRDLVLVANWIISAGLLSRREPFQFPVLKKRNGYATEPPSTMKKSGRTERQRNKMPLKESNTPEVFRASINCQQTIRSSYKPAVSAQEMRKMTSSVRSCSECQFLKSPLLEKSLEESRECANEDSRVLETSLQQISALSKSSSGSKPDETIESKSVLRYEPDTSVQPMSFLKYEPETSVRQMSFLRSEPDTLVGPISLTERQQNNMPLKESNTPEVFRVSISCQQPMRPSYKPAVSAQEMRKMTSSDRSCSECLFSKSPLLEKSLEESRECANEDSRVLETSLQQVSDFSKSCSGSKPDETIESKSVLRYEPDTSVQPMSLRYEPDTSVQPISYLRYEPDTSVRQISILRSEPDTSIEPKSVLNSDPEISMGPKSVLRSEQKSVLRSEPDTLVGPIRFLQSEPDTLVGPISLTEEQPNNMPLKESNTPEVFRVSISCQKTMRQSYKPAVSAQEMRKMTSSDRSCCECLFSKSPYRSCRECLFSKSPLLEKSLIESRECANEDSRVLEASLQQVSKFSTSCSGSEPNETIESKSVLRYEPDISTSVRPMSFLRNEPDTSVRQMSFLRYQPDTSIEPTSVLRSDPEISMKPKSALRSEQKSALRSEPDTLVGPISLAEGQPNKMPLKESNTPEVFRASINCQHPMRQTYKPAVSAQKMRIEMTSSDRSCSECQFPKRPLLEKSLEESGECANEVSCVLETSLQQISALSKSFSGSEPDEKNESKSVLRYEPDISTSVQPMSFLRYEPDTSVQQMRSLRSEPDTSVQPMSFLRYEPDKSVGPRSVLRSEPDKSVGQKSVLKSEPDSLVGRTSVVGSVPELSSEPKSVLKFEHNRKLSSEPDTSVRPKSFLRFESETAMEPKMILRSEHKSVQKSEMDTSVRQMSFLRSEPDTSVRPMGSFTSKPATSVGPMSSFSSEPDTSVRMSFLRSEPEISTETKSVLKFEPEISMETKTVLGSEPNVSMKPKSVLESEQKSVCRSEPVTSVGPKIVLRSEPEISFEPKSVLKSEPKVSMETKRVIRSELEISMEPKTVLSFEPKISMEPKNVSRHEQKSVLRSESETSVESLSEFKSPSPIPRPEASCPTPESIREVKQLLGSKLIETKTETAPQQSPETIKRFSELKVDIFVVGGFQRKQFEQARSVFNESWVRFCDLPSPRQHHAAVLVDRTVYLIGGRDPTGIFPTEPTNTVFAIEIDGKTWVTKPRMGDARMKHCACAVNEDIYVFGGIGAEKSILSTVEQFKTRSNTWTFIAMLTSPRYAACAATLGGQCFIAGGRNSFAKKNAASYLALFECYNPATNTWSMKSCIRKPRCYASLVSVEDSLYLCGGLTLQSDHSKPRSLYAIDVYRPQSRQWTLEADMMTSRHAAGVTVAGSRIYMIGGRSEPSSHMLRSVECYDTAHRRWCPKPDDLPYPAKGIICMSALQRL</sequence>
<dbReference type="Gene3D" id="1.25.40.420">
    <property type="match status" value="1"/>
</dbReference>
<evidence type="ECO:0000313" key="5">
    <source>
        <dbReference type="EMBL" id="KAH3876702.1"/>
    </source>
</evidence>
<dbReference type="InterPro" id="IPR006652">
    <property type="entry name" value="Kelch_1"/>
</dbReference>
<dbReference type="InterPro" id="IPR015915">
    <property type="entry name" value="Kelch-typ_b-propeller"/>
</dbReference>
<name>A0A9D4MJY7_DREPO</name>
<dbReference type="Pfam" id="PF00651">
    <property type="entry name" value="BTB"/>
    <property type="match status" value="1"/>
</dbReference>
<dbReference type="Gene3D" id="3.30.710.10">
    <property type="entry name" value="Potassium Channel Kv1.1, Chain A"/>
    <property type="match status" value="1"/>
</dbReference>
<feature type="region of interest" description="Disordered" evidence="3">
    <location>
        <begin position="928"/>
        <end position="981"/>
    </location>
</feature>
<keyword evidence="1" id="KW-0880">Kelch repeat</keyword>
<dbReference type="OrthoDB" id="6350321at2759"/>
<dbReference type="Pfam" id="PF24681">
    <property type="entry name" value="Kelch_KLHDC2_KLHL20_DRC7"/>
    <property type="match status" value="1"/>
</dbReference>
<dbReference type="SUPFAM" id="SSF117281">
    <property type="entry name" value="Kelch motif"/>
    <property type="match status" value="1"/>
</dbReference>
<evidence type="ECO:0000256" key="2">
    <source>
        <dbReference type="ARBA" id="ARBA00022737"/>
    </source>
</evidence>
<feature type="compositionally biased region" description="Polar residues" evidence="3">
    <location>
        <begin position="1101"/>
        <end position="1119"/>
    </location>
</feature>
<feature type="compositionally biased region" description="Polar residues" evidence="3">
    <location>
        <begin position="1250"/>
        <end position="1270"/>
    </location>
</feature>
<comment type="caution">
    <text evidence="5">The sequence shown here is derived from an EMBL/GenBank/DDBJ whole genome shotgun (WGS) entry which is preliminary data.</text>
</comment>
<dbReference type="InterPro" id="IPR000210">
    <property type="entry name" value="BTB/POZ_dom"/>
</dbReference>
<evidence type="ECO:0000259" key="4">
    <source>
        <dbReference type="PROSITE" id="PS50097"/>
    </source>
</evidence>
<feature type="compositionally biased region" description="Basic and acidic residues" evidence="3">
    <location>
        <begin position="935"/>
        <end position="959"/>
    </location>
</feature>
<dbReference type="SMART" id="SM00875">
    <property type="entry name" value="BACK"/>
    <property type="match status" value="1"/>
</dbReference>
<dbReference type="Proteomes" id="UP000828390">
    <property type="component" value="Unassembled WGS sequence"/>
</dbReference>
<feature type="compositionally biased region" description="Basic and acidic residues" evidence="3">
    <location>
        <begin position="1069"/>
        <end position="1083"/>
    </location>
</feature>
<proteinExistence type="predicted"/>
<reference evidence="5" key="2">
    <citation type="submission" date="2020-11" db="EMBL/GenBank/DDBJ databases">
        <authorList>
            <person name="McCartney M.A."/>
            <person name="Auch B."/>
            <person name="Kono T."/>
            <person name="Mallez S."/>
            <person name="Becker A."/>
            <person name="Gohl D.M."/>
            <person name="Silverstein K.A.T."/>
            <person name="Koren S."/>
            <person name="Bechman K.B."/>
            <person name="Herman A."/>
            <person name="Abrahante J.E."/>
            <person name="Garbe J."/>
        </authorList>
    </citation>
    <scope>NUCLEOTIDE SEQUENCE</scope>
    <source>
        <strain evidence="5">Duluth1</strain>
        <tissue evidence="5">Whole animal</tissue>
    </source>
</reference>
<organism evidence="5 6">
    <name type="scientific">Dreissena polymorpha</name>
    <name type="common">Zebra mussel</name>
    <name type="synonym">Mytilus polymorpha</name>
    <dbReference type="NCBI Taxonomy" id="45954"/>
    <lineage>
        <taxon>Eukaryota</taxon>
        <taxon>Metazoa</taxon>
        <taxon>Spiralia</taxon>
        <taxon>Lophotrochozoa</taxon>
        <taxon>Mollusca</taxon>
        <taxon>Bivalvia</taxon>
        <taxon>Autobranchia</taxon>
        <taxon>Heteroconchia</taxon>
        <taxon>Euheterodonta</taxon>
        <taxon>Imparidentia</taxon>
        <taxon>Neoheterodontei</taxon>
        <taxon>Myida</taxon>
        <taxon>Dreissenoidea</taxon>
        <taxon>Dreissenidae</taxon>
        <taxon>Dreissena</taxon>
    </lineage>
</organism>
<dbReference type="SUPFAM" id="SSF54695">
    <property type="entry name" value="POZ domain"/>
    <property type="match status" value="1"/>
</dbReference>
<accession>A0A9D4MJY7</accession>
<feature type="region of interest" description="Disordered" evidence="3">
    <location>
        <begin position="1239"/>
        <end position="1270"/>
    </location>
</feature>
<evidence type="ECO:0000313" key="6">
    <source>
        <dbReference type="Proteomes" id="UP000828390"/>
    </source>
</evidence>
<dbReference type="InterPro" id="IPR011705">
    <property type="entry name" value="BACK"/>
</dbReference>
<feature type="region of interest" description="Disordered" evidence="3">
    <location>
        <begin position="1308"/>
        <end position="1333"/>
    </location>
</feature>
<dbReference type="Pfam" id="PF01344">
    <property type="entry name" value="Kelch_1"/>
    <property type="match status" value="2"/>
</dbReference>
<dbReference type="Gene3D" id="2.120.10.80">
    <property type="entry name" value="Kelch-type beta propeller"/>
    <property type="match status" value="1"/>
</dbReference>
<dbReference type="EMBL" id="JAIWYP010000001">
    <property type="protein sequence ID" value="KAH3876702.1"/>
    <property type="molecule type" value="Genomic_DNA"/>
</dbReference>